<accession>A0A5C6DWJ8</accession>
<protein>
    <submittedName>
        <fullName evidence="3">Uncharacterized protein</fullName>
    </submittedName>
</protein>
<organism evidence="3 4">
    <name type="scientific">Novipirellula artificiosorum</name>
    <dbReference type="NCBI Taxonomy" id="2528016"/>
    <lineage>
        <taxon>Bacteria</taxon>
        <taxon>Pseudomonadati</taxon>
        <taxon>Planctomycetota</taxon>
        <taxon>Planctomycetia</taxon>
        <taxon>Pirellulales</taxon>
        <taxon>Pirellulaceae</taxon>
        <taxon>Novipirellula</taxon>
    </lineage>
</organism>
<dbReference type="OrthoDB" id="287344at2"/>
<dbReference type="AlphaFoldDB" id="A0A5C6DWJ8"/>
<feature type="compositionally biased region" description="Basic and acidic residues" evidence="1">
    <location>
        <begin position="24"/>
        <end position="42"/>
    </location>
</feature>
<keyword evidence="2" id="KW-0472">Membrane</keyword>
<dbReference type="Proteomes" id="UP000319143">
    <property type="component" value="Unassembled WGS sequence"/>
</dbReference>
<comment type="caution">
    <text evidence="3">The sequence shown here is derived from an EMBL/GenBank/DDBJ whole genome shotgun (WGS) entry which is preliminary data.</text>
</comment>
<reference evidence="3 4" key="1">
    <citation type="submission" date="2019-02" db="EMBL/GenBank/DDBJ databases">
        <title>Deep-cultivation of Planctomycetes and their phenomic and genomic characterization uncovers novel biology.</title>
        <authorList>
            <person name="Wiegand S."/>
            <person name="Jogler M."/>
            <person name="Boedeker C."/>
            <person name="Pinto D."/>
            <person name="Vollmers J."/>
            <person name="Rivas-Marin E."/>
            <person name="Kohn T."/>
            <person name="Peeters S.H."/>
            <person name="Heuer A."/>
            <person name="Rast P."/>
            <person name="Oberbeckmann S."/>
            <person name="Bunk B."/>
            <person name="Jeske O."/>
            <person name="Meyerdierks A."/>
            <person name="Storesund J.E."/>
            <person name="Kallscheuer N."/>
            <person name="Luecker S."/>
            <person name="Lage O.M."/>
            <person name="Pohl T."/>
            <person name="Merkel B.J."/>
            <person name="Hornburger P."/>
            <person name="Mueller R.-W."/>
            <person name="Bruemmer F."/>
            <person name="Labrenz M."/>
            <person name="Spormann A.M."/>
            <person name="Op Den Camp H."/>
            <person name="Overmann J."/>
            <person name="Amann R."/>
            <person name="Jetten M.S.M."/>
            <person name="Mascher T."/>
            <person name="Medema M.H."/>
            <person name="Devos D.P."/>
            <person name="Kaster A.-K."/>
            <person name="Ovreas L."/>
            <person name="Rohde M."/>
            <person name="Galperin M.Y."/>
            <person name="Jogler C."/>
        </authorList>
    </citation>
    <scope>NUCLEOTIDE SEQUENCE [LARGE SCALE GENOMIC DNA]</scope>
    <source>
        <strain evidence="3 4">Poly41</strain>
    </source>
</reference>
<proteinExistence type="predicted"/>
<dbReference type="RefSeq" id="WP_146525295.1">
    <property type="nucleotide sequence ID" value="NZ_SJPV01000002.1"/>
</dbReference>
<evidence type="ECO:0000313" key="3">
    <source>
        <dbReference type="EMBL" id="TWU40735.1"/>
    </source>
</evidence>
<evidence type="ECO:0000256" key="2">
    <source>
        <dbReference type="SAM" id="Phobius"/>
    </source>
</evidence>
<keyword evidence="2" id="KW-0812">Transmembrane</keyword>
<feature type="transmembrane region" description="Helical" evidence="2">
    <location>
        <begin position="59"/>
        <end position="78"/>
    </location>
</feature>
<keyword evidence="4" id="KW-1185">Reference proteome</keyword>
<name>A0A5C6DWJ8_9BACT</name>
<evidence type="ECO:0000313" key="4">
    <source>
        <dbReference type="Proteomes" id="UP000319143"/>
    </source>
</evidence>
<gene>
    <name evidence="3" type="ORF">Poly41_15700</name>
</gene>
<dbReference type="EMBL" id="SJPV01000002">
    <property type="protein sequence ID" value="TWU40735.1"/>
    <property type="molecule type" value="Genomic_DNA"/>
</dbReference>
<keyword evidence="2" id="KW-1133">Transmembrane helix</keyword>
<evidence type="ECO:0000256" key="1">
    <source>
        <dbReference type="SAM" id="MobiDB-lite"/>
    </source>
</evidence>
<feature type="region of interest" description="Disordered" evidence="1">
    <location>
        <begin position="24"/>
        <end position="51"/>
    </location>
</feature>
<sequence>MSICCLAVGLHTFFVAPDFEEANGEKEQVMTKTKNPTDETHRATSPRSLRHPAKQPSRFWMLLSVALSLCILAWAFSLPLRHGTMPTQATTTPVSASASRQMQLEHRRQEAERYREYARALDRDLLDAQRQKDTQWKTQWLPGEKEVSSYWSNYRQRLTDEIEQLRDVEPGTLQYERRQHLITELSAPR</sequence>